<gene>
    <name evidence="4" type="ORF">BB347_06835</name>
</gene>
<dbReference type="RefSeq" id="WP_076582218.1">
    <property type="nucleotide sequence ID" value="NZ_CP019327.1"/>
</dbReference>
<organism evidence="4 5">
    <name type="scientific">Natronorubrum daqingense</name>
    <dbReference type="NCBI Taxonomy" id="588898"/>
    <lineage>
        <taxon>Archaea</taxon>
        <taxon>Methanobacteriati</taxon>
        <taxon>Methanobacteriota</taxon>
        <taxon>Stenosarchaea group</taxon>
        <taxon>Halobacteria</taxon>
        <taxon>Halobacteriales</taxon>
        <taxon>Natrialbaceae</taxon>
        <taxon>Natronorubrum</taxon>
    </lineage>
</organism>
<dbReference type="Proteomes" id="UP000187321">
    <property type="component" value="Chromosome"/>
</dbReference>
<protein>
    <recommendedName>
        <fullName evidence="6">Flagellin N-terminal-like domain-containing protein</fullName>
    </recommendedName>
</protein>
<evidence type="ECO:0000259" key="3">
    <source>
        <dbReference type="Pfam" id="PF07790"/>
    </source>
</evidence>
<keyword evidence="1" id="KW-0812">Transmembrane</keyword>
<sequence length="439" mass="47201">MGRFRLSTNERALSPVIGTVLMVGITVTLMAMVGAVVLQGTPAEANSEMEVVYQEDHDGDNTLLQVGVASGEGELDLVAGNEDVCDWDGPMNVETGDTVTMTCSESDLPVADSVSVIHDGGQSEVIDEIDIEGNAPEFLTSLSTETSIQNGQYTIEATGQVENNGNAAGEQDVVLEVVGEKSETETVILDEGQTGYLDTKWETPISQADDQTVQIQSEDDSETSNIAFGEFVITDVETPDETFEGEPTEIEAEIENTGEETDVQDIEFEIINEGGNGDETVDTHHNLELGAGESETVTFEWEPAEENNERTYSSVVSTEDNHQPGNPIHVDTVPVPEFDSVTAEATEDHNPGPNDPPSVVEFKHDIESEPADIDIEFAVDVNEDGNTETESVTETDETVVIELDVDGHDDDYPAEVTATVGETECTTTINENDGVVDVC</sequence>
<accession>A0A1P8RCJ5</accession>
<dbReference type="GeneID" id="54124969"/>
<dbReference type="Gene3D" id="2.60.40.10">
    <property type="entry name" value="Immunoglobulins"/>
    <property type="match status" value="1"/>
</dbReference>
<dbReference type="AlphaFoldDB" id="A0A1P8RCJ5"/>
<evidence type="ECO:0000256" key="1">
    <source>
        <dbReference type="SAM" id="Phobius"/>
    </source>
</evidence>
<feature type="domain" description="Archaeal Type IV pilin N-terminal" evidence="3">
    <location>
        <begin position="11"/>
        <end position="68"/>
    </location>
</feature>
<name>A0A1P8RCJ5_9EURY</name>
<dbReference type="NCBIfam" id="TIGR02537">
    <property type="entry name" value="arch_flag_Nterm"/>
    <property type="match status" value="1"/>
</dbReference>
<keyword evidence="1" id="KW-0472">Membrane</keyword>
<dbReference type="Pfam" id="PF07790">
    <property type="entry name" value="Pilin_N"/>
    <property type="match status" value="1"/>
</dbReference>
<dbReference type="EMBL" id="CP019327">
    <property type="protein sequence ID" value="APX96356.1"/>
    <property type="molecule type" value="Genomic_DNA"/>
</dbReference>
<evidence type="ECO:0000313" key="5">
    <source>
        <dbReference type="Proteomes" id="UP000187321"/>
    </source>
</evidence>
<keyword evidence="1" id="KW-1133">Transmembrane helix</keyword>
<evidence type="ECO:0000259" key="2">
    <source>
        <dbReference type="Pfam" id="PF07705"/>
    </source>
</evidence>
<dbReference type="Pfam" id="PF07705">
    <property type="entry name" value="CARDB"/>
    <property type="match status" value="1"/>
</dbReference>
<evidence type="ECO:0000313" key="4">
    <source>
        <dbReference type="EMBL" id="APX96356.1"/>
    </source>
</evidence>
<dbReference type="InterPro" id="IPR013373">
    <property type="entry name" value="Flagellin/pilin_N_arc"/>
</dbReference>
<dbReference type="InterPro" id="IPR013783">
    <property type="entry name" value="Ig-like_fold"/>
</dbReference>
<dbReference type="InterPro" id="IPR012859">
    <property type="entry name" value="Pilin_N_archaeal"/>
</dbReference>
<reference evidence="4 5" key="1">
    <citation type="submission" date="2017-01" db="EMBL/GenBank/DDBJ databases">
        <title>Complete genome sequence of Haloterrigena daqingensis type strain (JX313T).</title>
        <authorList>
            <person name="Shuang W."/>
        </authorList>
    </citation>
    <scope>NUCLEOTIDE SEQUENCE [LARGE SCALE GENOMIC DNA]</scope>
    <source>
        <strain evidence="4 5">JX313</strain>
    </source>
</reference>
<feature type="domain" description="CARDB" evidence="2">
    <location>
        <begin position="231"/>
        <end position="316"/>
    </location>
</feature>
<feature type="transmembrane region" description="Helical" evidence="1">
    <location>
        <begin position="12"/>
        <end position="38"/>
    </location>
</feature>
<dbReference type="OrthoDB" id="118020at2157"/>
<evidence type="ECO:0008006" key="6">
    <source>
        <dbReference type="Google" id="ProtNLM"/>
    </source>
</evidence>
<dbReference type="InterPro" id="IPR011635">
    <property type="entry name" value="CARDB"/>
</dbReference>
<proteinExistence type="predicted"/>
<dbReference type="KEGG" id="hda:BB347_06835"/>